<gene>
    <name evidence="2" type="ORF">VB248_16555</name>
</gene>
<feature type="domain" description="DUF6922" evidence="1">
    <location>
        <begin position="41"/>
        <end position="90"/>
    </location>
</feature>
<proteinExistence type="predicted"/>
<reference evidence="2 3" key="1">
    <citation type="submission" date="2023-12" db="EMBL/GenBank/DDBJ databases">
        <title>Novel species of the genus Arcicella isolated from rivers.</title>
        <authorList>
            <person name="Lu H."/>
        </authorList>
    </citation>
    <scope>NUCLEOTIDE SEQUENCE [LARGE SCALE GENOMIC DNA]</scope>
    <source>
        <strain evidence="2 3">KCTC 23307</strain>
    </source>
</reference>
<evidence type="ECO:0000313" key="2">
    <source>
        <dbReference type="EMBL" id="MEA5140763.1"/>
    </source>
</evidence>
<dbReference type="EMBL" id="JAYFUM010000020">
    <property type="protein sequence ID" value="MEA5140763.1"/>
    <property type="molecule type" value="Genomic_DNA"/>
</dbReference>
<organism evidence="2 3">
    <name type="scientific">Arcicella rigui</name>
    <dbReference type="NCBI Taxonomy" id="797020"/>
    <lineage>
        <taxon>Bacteria</taxon>
        <taxon>Pseudomonadati</taxon>
        <taxon>Bacteroidota</taxon>
        <taxon>Cytophagia</taxon>
        <taxon>Cytophagales</taxon>
        <taxon>Flectobacillaceae</taxon>
        <taxon>Arcicella</taxon>
    </lineage>
</organism>
<name>A0ABU5QD35_9BACT</name>
<accession>A0ABU5QD35</accession>
<dbReference type="Pfam" id="PF21956">
    <property type="entry name" value="DUF6922"/>
    <property type="match status" value="1"/>
</dbReference>
<dbReference type="InterPro" id="IPR053830">
    <property type="entry name" value="DUF6922"/>
</dbReference>
<evidence type="ECO:0000259" key="1">
    <source>
        <dbReference type="Pfam" id="PF21956"/>
    </source>
</evidence>
<keyword evidence="3" id="KW-1185">Reference proteome</keyword>
<evidence type="ECO:0000313" key="3">
    <source>
        <dbReference type="Proteomes" id="UP001302949"/>
    </source>
</evidence>
<comment type="caution">
    <text evidence="2">The sequence shown here is derived from an EMBL/GenBank/DDBJ whole genome shotgun (WGS) entry which is preliminary data.</text>
</comment>
<dbReference type="RefSeq" id="WP_323297918.1">
    <property type="nucleotide sequence ID" value="NZ_JAYFUM010000020.1"/>
</dbReference>
<dbReference type="Proteomes" id="UP001302949">
    <property type="component" value="Unassembled WGS sequence"/>
</dbReference>
<sequence length="132" mass="15791">MNRNKGETRCNSVNLSEIYMSVNANISNIMEAKRVLSKPNISQKAFWDVDFERIDFEKNSVFVIDKVFNYGVFSDQLELIRFYGFERIKNDIVKIAYFRKPVFAFVSSFFDLDKSLFKAYQRRQEQPNHWDF</sequence>
<protein>
    <recommendedName>
        <fullName evidence="1">DUF6922 domain-containing protein</fullName>
    </recommendedName>
</protein>